<proteinExistence type="predicted"/>
<sequence length="162" mass="18676">MHRVHVFLSCACALGQFFPTPVLEYHQQHTILFCIPAVYHLQRYNKLSRNIRKLTQKICDLVEKDGFRAHSTGQLLEKLSLYGTGLIPTKQNLALTEKVTASSFCWWLPTIMVSLQMAQNLNMNYEYMRVGPEIVTDPAFLVTLNMDDFVTWIDSSQIKLHV</sequence>
<dbReference type="AlphaFoldDB" id="A0A4W5MCU8"/>
<reference evidence="3" key="1">
    <citation type="submission" date="2018-06" db="EMBL/GenBank/DDBJ databases">
        <title>Genome assembly of Danube salmon.</title>
        <authorList>
            <person name="Macqueen D.J."/>
            <person name="Gundappa M.K."/>
        </authorList>
    </citation>
    <scope>NUCLEOTIDE SEQUENCE [LARGE SCALE GENOMIC DNA]</scope>
</reference>
<evidence type="ECO:0000313" key="2">
    <source>
        <dbReference type="Ensembl" id="ENSHHUP00000035638.1"/>
    </source>
</evidence>
<feature type="chain" id="PRO_5021184564" evidence="1">
    <location>
        <begin position="16"/>
        <end position="162"/>
    </location>
</feature>
<organism evidence="2 3">
    <name type="scientific">Hucho hucho</name>
    <name type="common">huchen</name>
    <dbReference type="NCBI Taxonomy" id="62062"/>
    <lineage>
        <taxon>Eukaryota</taxon>
        <taxon>Metazoa</taxon>
        <taxon>Chordata</taxon>
        <taxon>Craniata</taxon>
        <taxon>Vertebrata</taxon>
        <taxon>Euteleostomi</taxon>
        <taxon>Actinopterygii</taxon>
        <taxon>Neopterygii</taxon>
        <taxon>Teleostei</taxon>
        <taxon>Protacanthopterygii</taxon>
        <taxon>Salmoniformes</taxon>
        <taxon>Salmonidae</taxon>
        <taxon>Salmoninae</taxon>
        <taxon>Hucho</taxon>
    </lineage>
</organism>
<dbReference type="GeneTree" id="ENSGT00550000075090"/>
<dbReference type="STRING" id="62062.ENSHHUP00000035638"/>
<protein>
    <submittedName>
        <fullName evidence="2">IMP U3 small nucleolar ribonucleoprotein 3</fullName>
    </submittedName>
</protein>
<keyword evidence="3" id="KW-1185">Reference proteome</keyword>
<name>A0A4W5MCU8_9TELE</name>
<keyword evidence="1" id="KW-0732">Signal</keyword>
<reference evidence="2" key="3">
    <citation type="submission" date="2025-09" db="UniProtKB">
        <authorList>
            <consortium name="Ensembl"/>
        </authorList>
    </citation>
    <scope>IDENTIFICATION</scope>
</reference>
<feature type="signal peptide" evidence="1">
    <location>
        <begin position="1"/>
        <end position="15"/>
    </location>
</feature>
<dbReference type="Proteomes" id="UP000314982">
    <property type="component" value="Unassembled WGS sequence"/>
</dbReference>
<dbReference type="Ensembl" id="ENSHHUT00000037073.1">
    <property type="protein sequence ID" value="ENSHHUP00000035638.1"/>
    <property type="gene ID" value="ENSHHUG00000022428.1"/>
</dbReference>
<evidence type="ECO:0000313" key="3">
    <source>
        <dbReference type="Proteomes" id="UP000314982"/>
    </source>
</evidence>
<reference evidence="2" key="2">
    <citation type="submission" date="2025-08" db="UniProtKB">
        <authorList>
            <consortium name="Ensembl"/>
        </authorList>
    </citation>
    <scope>IDENTIFICATION</scope>
</reference>
<accession>A0A4W5MCU8</accession>
<evidence type="ECO:0000256" key="1">
    <source>
        <dbReference type="SAM" id="SignalP"/>
    </source>
</evidence>